<accession>A0A1H9XSN0</accession>
<dbReference type="EMBL" id="FOFT01000017">
    <property type="protein sequence ID" value="SES49151.1"/>
    <property type="molecule type" value="Genomic_DNA"/>
</dbReference>
<evidence type="ECO:0000313" key="2">
    <source>
        <dbReference type="Proteomes" id="UP000199028"/>
    </source>
</evidence>
<gene>
    <name evidence="1" type="ORF">SAMN05216195_11792</name>
</gene>
<proteinExistence type="predicted"/>
<reference evidence="2" key="1">
    <citation type="submission" date="2016-10" db="EMBL/GenBank/DDBJ databases">
        <authorList>
            <person name="Varghese N."/>
            <person name="Submissions S."/>
        </authorList>
    </citation>
    <scope>NUCLEOTIDE SEQUENCE [LARGE SCALE GENOMIC DNA]</scope>
    <source>
        <strain evidence="2">CGMCC 4.578</strain>
    </source>
</reference>
<dbReference type="AlphaFoldDB" id="A0A1H9XSN0"/>
<protein>
    <submittedName>
        <fullName evidence="1">Uncharacterized protein</fullName>
    </submittedName>
</protein>
<organism evidence="1 2">
    <name type="scientific">Lentzea flaviverrucosa</name>
    <dbReference type="NCBI Taxonomy" id="200379"/>
    <lineage>
        <taxon>Bacteria</taxon>
        <taxon>Bacillati</taxon>
        <taxon>Actinomycetota</taxon>
        <taxon>Actinomycetes</taxon>
        <taxon>Pseudonocardiales</taxon>
        <taxon>Pseudonocardiaceae</taxon>
        <taxon>Lentzea</taxon>
    </lineage>
</organism>
<evidence type="ECO:0000313" key="1">
    <source>
        <dbReference type="EMBL" id="SES49151.1"/>
    </source>
</evidence>
<sequence length="129" mass="14214">MHAELLWCLDSRLRSVAINRPQLIVDSLDERLGITIFRLGGEAAADRALWHIWQANRLDLHSEQAPKTRAAGAKLVSDCSGPGSKHCRTQTLQPQLQVTCRQTGESCVEHHAAFTGLSVNGSCFRTPRA</sequence>
<name>A0A1H9XSN0_9PSEU</name>
<dbReference type="Proteomes" id="UP000199028">
    <property type="component" value="Unassembled WGS sequence"/>
</dbReference>
<keyword evidence="2" id="KW-1185">Reference proteome</keyword>